<evidence type="ECO:0000259" key="14">
    <source>
        <dbReference type="SMART" id="SM00382"/>
    </source>
</evidence>
<dbReference type="InterPro" id="IPR041569">
    <property type="entry name" value="AAA_lid_3"/>
</dbReference>
<feature type="compositionally biased region" description="Pro residues" evidence="13">
    <location>
        <begin position="811"/>
        <end position="825"/>
    </location>
</feature>
<dbReference type="InterPro" id="IPR000642">
    <property type="entry name" value="Peptidase_M41"/>
</dbReference>
<evidence type="ECO:0000256" key="13">
    <source>
        <dbReference type="SAM" id="MobiDB-lite"/>
    </source>
</evidence>
<evidence type="ECO:0000256" key="9">
    <source>
        <dbReference type="ARBA" id="ARBA00022833"/>
    </source>
</evidence>
<keyword evidence="8" id="KW-0378">Hydrolase</keyword>
<keyword evidence="5" id="KW-0645">Protease</keyword>
<dbReference type="NCBIfam" id="TIGR01241">
    <property type="entry name" value="FtsH_fam"/>
    <property type="match status" value="1"/>
</dbReference>
<evidence type="ECO:0000256" key="10">
    <source>
        <dbReference type="ARBA" id="ARBA00022840"/>
    </source>
</evidence>
<dbReference type="InterPro" id="IPR005936">
    <property type="entry name" value="FtsH"/>
</dbReference>
<dbReference type="SUPFAM" id="SSF140990">
    <property type="entry name" value="FtsH protease domain-like"/>
    <property type="match status" value="1"/>
</dbReference>
<keyword evidence="9" id="KW-0862">Zinc</keyword>
<keyword evidence="6" id="KW-0479">Metal-binding</keyword>
<dbReference type="PROSITE" id="PS00674">
    <property type="entry name" value="AAA"/>
    <property type="match status" value="1"/>
</dbReference>
<name>A0AAJ0H9F8_9PEZI</name>
<dbReference type="AlphaFoldDB" id="A0AAJ0H9F8"/>
<dbReference type="GO" id="GO:0005743">
    <property type="term" value="C:mitochondrial inner membrane"/>
    <property type="evidence" value="ECO:0007669"/>
    <property type="project" value="TreeGrafter"/>
</dbReference>
<dbReference type="FunFam" id="1.20.58.760:FF:000001">
    <property type="entry name" value="ATP-dependent zinc metalloprotease FtsH"/>
    <property type="match status" value="1"/>
</dbReference>
<dbReference type="Gene3D" id="1.10.8.60">
    <property type="match status" value="1"/>
</dbReference>
<dbReference type="Pfam" id="PF17862">
    <property type="entry name" value="AAA_lid_3"/>
    <property type="match status" value="1"/>
</dbReference>
<dbReference type="InterPro" id="IPR048438">
    <property type="entry name" value="Yme1-like_N"/>
</dbReference>
<keyword evidence="10" id="KW-0067">ATP-binding</keyword>
<dbReference type="Pfam" id="PF01434">
    <property type="entry name" value="Peptidase_M41"/>
    <property type="match status" value="1"/>
</dbReference>
<dbReference type="PANTHER" id="PTHR23076:SF97">
    <property type="entry name" value="ATP-DEPENDENT ZINC METALLOPROTEASE YME1L1"/>
    <property type="match status" value="1"/>
</dbReference>
<comment type="cofactor">
    <cofactor evidence="1">
        <name>Zn(2+)</name>
        <dbReference type="ChEBI" id="CHEBI:29105"/>
    </cofactor>
</comment>
<dbReference type="GO" id="GO:0006515">
    <property type="term" value="P:protein quality control for misfolded or incompletely synthesized proteins"/>
    <property type="evidence" value="ECO:0007669"/>
    <property type="project" value="TreeGrafter"/>
</dbReference>
<evidence type="ECO:0000256" key="8">
    <source>
        <dbReference type="ARBA" id="ARBA00022801"/>
    </source>
</evidence>
<evidence type="ECO:0000256" key="1">
    <source>
        <dbReference type="ARBA" id="ARBA00001947"/>
    </source>
</evidence>
<evidence type="ECO:0000256" key="5">
    <source>
        <dbReference type="ARBA" id="ARBA00022670"/>
    </source>
</evidence>
<dbReference type="GO" id="GO:0004222">
    <property type="term" value="F:metalloendopeptidase activity"/>
    <property type="evidence" value="ECO:0007669"/>
    <property type="project" value="InterPro"/>
</dbReference>
<comment type="subcellular location">
    <subcellularLocation>
        <location evidence="2">Membrane</location>
    </subcellularLocation>
</comment>
<feature type="compositionally biased region" description="Basic and acidic residues" evidence="13">
    <location>
        <begin position="858"/>
        <end position="869"/>
    </location>
</feature>
<evidence type="ECO:0000256" key="11">
    <source>
        <dbReference type="ARBA" id="ARBA00023049"/>
    </source>
</evidence>
<evidence type="ECO:0000256" key="2">
    <source>
        <dbReference type="ARBA" id="ARBA00004370"/>
    </source>
</evidence>
<dbReference type="FunFam" id="1.10.8.60:FF:000001">
    <property type="entry name" value="ATP-dependent zinc metalloprotease FtsH"/>
    <property type="match status" value="1"/>
</dbReference>
<dbReference type="InterPro" id="IPR003593">
    <property type="entry name" value="AAA+_ATPase"/>
</dbReference>
<reference evidence="15" key="2">
    <citation type="submission" date="2023-06" db="EMBL/GenBank/DDBJ databases">
        <authorList>
            <consortium name="Lawrence Berkeley National Laboratory"/>
            <person name="Haridas S."/>
            <person name="Hensen N."/>
            <person name="Bonometti L."/>
            <person name="Westerberg I."/>
            <person name="Brannstrom I.O."/>
            <person name="Guillou S."/>
            <person name="Cros-Aarteil S."/>
            <person name="Calhoun S."/>
            <person name="Kuo A."/>
            <person name="Mondo S."/>
            <person name="Pangilinan J."/>
            <person name="Riley R."/>
            <person name="Labutti K."/>
            <person name="Andreopoulos B."/>
            <person name="Lipzen A."/>
            <person name="Chen C."/>
            <person name="Yanf M."/>
            <person name="Daum C."/>
            <person name="Ng V."/>
            <person name="Clum A."/>
            <person name="Steindorff A."/>
            <person name="Ohm R."/>
            <person name="Martin F."/>
            <person name="Silar P."/>
            <person name="Natvig D."/>
            <person name="Lalanne C."/>
            <person name="Gautier V."/>
            <person name="Ament-Velasquez S.L."/>
            <person name="Kruys A."/>
            <person name="Hutchinson M.I."/>
            <person name="Powell A.J."/>
            <person name="Barry K."/>
            <person name="Miller A.N."/>
            <person name="Grigoriev I.V."/>
            <person name="Debuchy R."/>
            <person name="Gladieux P."/>
            <person name="Thoren M.H."/>
            <person name="Johannesson H."/>
        </authorList>
    </citation>
    <scope>NUCLEOTIDE SEQUENCE</scope>
    <source>
        <strain evidence="15">CBS 955.72</strain>
    </source>
</reference>
<dbReference type="Gene3D" id="1.20.58.760">
    <property type="entry name" value="Peptidase M41"/>
    <property type="match status" value="1"/>
</dbReference>
<dbReference type="PANTHER" id="PTHR23076">
    <property type="entry name" value="METALLOPROTEASE M41 FTSH"/>
    <property type="match status" value="1"/>
</dbReference>
<dbReference type="Proteomes" id="UP001275084">
    <property type="component" value="Unassembled WGS sequence"/>
</dbReference>
<accession>A0AAJ0H9F8</accession>
<dbReference type="Pfam" id="PF21232">
    <property type="entry name" value="Yme1-like_N"/>
    <property type="match status" value="1"/>
</dbReference>
<dbReference type="GO" id="GO:0004176">
    <property type="term" value="F:ATP-dependent peptidase activity"/>
    <property type="evidence" value="ECO:0007669"/>
    <property type="project" value="InterPro"/>
</dbReference>
<feature type="region of interest" description="Disordered" evidence="13">
    <location>
        <begin position="37"/>
        <end position="78"/>
    </location>
</feature>
<evidence type="ECO:0000313" key="15">
    <source>
        <dbReference type="EMBL" id="KAK3344246.1"/>
    </source>
</evidence>
<keyword evidence="11" id="KW-0482">Metalloprotease</keyword>
<organism evidence="15 16">
    <name type="scientific">Lasiosphaeria hispida</name>
    <dbReference type="NCBI Taxonomy" id="260671"/>
    <lineage>
        <taxon>Eukaryota</taxon>
        <taxon>Fungi</taxon>
        <taxon>Dikarya</taxon>
        <taxon>Ascomycota</taxon>
        <taxon>Pezizomycotina</taxon>
        <taxon>Sordariomycetes</taxon>
        <taxon>Sordariomycetidae</taxon>
        <taxon>Sordariales</taxon>
        <taxon>Lasiosphaeriaceae</taxon>
        <taxon>Lasiosphaeria</taxon>
    </lineage>
</organism>
<evidence type="ECO:0000256" key="7">
    <source>
        <dbReference type="ARBA" id="ARBA00022741"/>
    </source>
</evidence>
<dbReference type="InterPro" id="IPR027417">
    <property type="entry name" value="P-loop_NTPase"/>
</dbReference>
<comment type="caution">
    <text evidence="15">The sequence shown here is derived from an EMBL/GenBank/DDBJ whole genome shotgun (WGS) entry which is preliminary data.</text>
</comment>
<dbReference type="GO" id="GO:0046872">
    <property type="term" value="F:metal ion binding"/>
    <property type="evidence" value="ECO:0007669"/>
    <property type="project" value="UniProtKB-KW"/>
</dbReference>
<gene>
    <name evidence="15" type="ORF">B0T25DRAFT_486973</name>
</gene>
<keyword evidence="7" id="KW-0547">Nucleotide-binding</keyword>
<evidence type="ECO:0000256" key="3">
    <source>
        <dbReference type="ARBA" id="ARBA00010044"/>
    </source>
</evidence>
<dbReference type="SMART" id="SM00382">
    <property type="entry name" value="AAA"/>
    <property type="match status" value="1"/>
</dbReference>
<dbReference type="Gene3D" id="3.40.50.300">
    <property type="entry name" value="P-loop containing nucleotide triphosphate hydrolases"/>
    <property type="match status" value="1"/>
</dbReference>
<keyword evidence="16" id="KW-1185">Reference proteome</keyword>
<keyword evidence="12" id="KW-0472">Membrane</keyword>
<dbReference type="SUPFAM" id="SSF52540">
    <property type="entry name" value="P-loop containing nucleoside triphosphate hydrolases"/>
    <property type="match status" value="1"/>
</dbReference>
<dbReference type="GO" id="GO:0007005">
    <property type="term" value="P:mitochondrion organization"/>
    <property type="evidence" value="ECO:0007669"/>
    <property type="project" value="TreeGrafter"/>
</dbReference>
<dbReference type="InterPro" id="IPR003959">
    <property type="entry name" value="ATPase_AAA_core"/>
</dbReference>
<dbReference type="Pfam" id="PF00004">
    <property type="entry name" value="AAA"/>
    <property type="match status" value="1"/>
</dbReference>
<evidence type="ECO:0000313" key="16">
    <source>
        <dbReference type="Proteomes" id="UP001275084"/>
    </source>
</evidence>
<feature type="domain" description="AAA+ ATPase" evidence="14">
    <location>
        <begin position="406"/>
        <end position="542"/>
    </location>
</feature>
<dbReference type="CDD" id="cd19501">
    <property type="entry name" value="RecA-like_FtsH"/>
    <property type="match status" value="1"/>
</dbReference>
<reference evidence="15" key="1">
    <citation type="journal article" date="2023" name="Mol. Phylogenet. Evol.">
        <title>Genome-scale phylogeny and comparative genomics of the fungal order Sordariales.</title>
        <authorList>
            <person name="Hensen N."/>
            <person name="Bonometti L."/>
            <person name="Westerberg I."/>
            <person name="Brannstrom I.O."/>
            <person name="Guillou S."/>
            <person name="Cros-Aarteil S."/>
            <person name="Calhoun S."/>
            <person name="Haridas S."/>
            <person name="Kuo A."/>
            <person name="Mondo S."/>
            <person name="Pangilinan J."/>
            <person name="Riley R."/>
            <person name="LaButti K."/>
            <person name="Andreopoulos B."/>
            <person name="Lipzen A."/>
            <person name="Chen C."/>
            <person name="Yan M."/>
            <person name="Daum C."/>
            <person name="Ng V."/>
            <person name="Clum A."/>
            <person name="Steindorff A."/>
            <person name="Ohm R.A."/>
            <person name="Martin F."/>
            <person name="Silar P."/>
            <person name="Natvig D.O."/>
            <person name="Lalanne C."/>
            <person name="Gautier V."/>
            <person name="Ament-Velasquez S.L."/>
            <person name="Kruys A."/>
            <person name="Hutchinson M.I."/>
            <person name="Powell A.J."/>
            <person name="Barry K."/>
            <person name="Miller A.N."/>
            <person name="Grigoriev I.V."/>
            <person name="Debuchy R."/>
            <person name="Gladieux P."/>
            <person name="Hiltunen Thoren M."/>
            <person name="Johannesson H."/>
        </authorList>
    </citation>
    <scope>NUCLEOTIDE SEQUENCE</scope>
    <source>
        <strain evidence="15">CBS 955.72</strain>
    </source>
</reference>
<dbReference type="EMBL" id="JAUIQD010000007">
    <property type="protein sequence ID" value="KAK3344246.1"/>
    <property type="molecule type" value="Genomic_DNA"/>
</dbReference>
<dbReference type="GO" id="GO:0016887">
    <property type="term" value="F:ATP hydrolysis activity"/>
    <property type="evidence" value="ECO:0007669"/>
    <property type="project" value="InterPro"/>
</dbReference>
<comment type="similarity">
    <text evidence="3">In the C-terminal section; belongs to the peptidase M41 family.</text>
</comment>
<feature type="compositionally biased region" description="Low complexity" evidence="13">
    <location>
        <begin position="48"/>
        <end position="78"/>
    </location>
</feature>
<evidence type="ECO:0000256" key="6">
    <source>
        <dbReference type="ARBA" id="ARBA00022723"/>
    </source>
</evidence>
<comment type="similarity">
    <text evidence="4">In the N-terminal section; belongs to the AAA ATPase family.</text>
</comment>
<proteinExistence type="inferred from homology"/>
<dbReference type="GO" id="GO:0005524">
    <property type="term" value="F:ATP binding"/>
    <property type="evidence" value="ECO:0007669"/>
    <property type="project" value="UniProtKB-KW"/>
</dbReference>
<evidence type="ECO:0000256" key="4">
    <source>
        <dbReference type="ARBA" id="ARBA00010550"/>
    </source>
</evidence>
<sequence>MAFHTSGLPTIASATTELWPSIANSLSIPWGASARAAPSSKTQAGRITASSRANSTAATVANDNSNASPSFPAPAKAAPHARAPLPDFLRNADVVMPHPFLARGAGLAAIAPTNIISEISNLAPRSLAMANPLFRRSYSALVLRPLGVPHAAMRQMSTYRPTISMTPLATPLTYRFLQIRGFGFGSGNGITRSVLASRESAANRNPTSASAQNAFYQALLRANMPAIVVERYQSNRFATNPTVDQVYHRALAMISGATGIGAQVNPGMNSSGIPQSHIQAVGQAVAANQVGATSAATANNGSGAKGTPIHVVVDESVGSSIFRWVRFLFSFMISAYLVLMLVSMAAEGLGAIKRPGGKSDFNEVKPENQKARFTDVQGCDDAKEEVQDIVDFLRNPDRYSSLGGKMPKGVLLVGPPGTGKTLLARAVAGEAGVPFFFVSGSEFDEVYVGVGAKRVRELFAAAKAKSPSIIFIDELDAIGGRRHSRDASYVRQTLNQLLTEMDGFDQGSGVIVMAATNFPESLDEALTRPGRFDRHVAVTLPDVRGRIAILKHHAKKIKAAADVNLQAIASRTPGLSGADLENIVNLAAIHASKLKAQAVAQTHFEWAKDKVIMGTEKKSMVISPKEKEMTAYHEAGHALVAYFMASPSTELYKVTVLPRGNSLGHTAFLPEMDRYSQTLQDHLDQLDRAMGGKAAEEIVYGPDQVTSGVYGDLDAATRLAWQMVGQLGMSEKLGPVEYMRKYEQLSSETRAMVESEVKKLLDESYLRARTLLQSKRKELDLLAKALVEYETLDKAEVEVVLRGEKLKGRIPVPPGPMSVPKPVGPPSDTGFPLPPKPIVGGGETGNPTPPPPSAARGDVVEPKKTGRTE</sequence>
<dbReference type="InterPro" id="IPR003960">
    <property type="entry name" value="ATPase_AAA_CS"/>
</dbReference>
<dbReference type="InterPro" id="IPR037219">
    <property type="entry name" value="Peptidase_M41-like"/>
</dbReference>
<protein>
    <submittedName>
        <fullName evidence="15">Peptidase family M41-domain-containing protein</fullName>
    </submittedName>
</protein>
<feature type="region of interest" description="Disordered" evidence="13">
    <location>
        <begin position="807"/>
        <end position="869"/>
    </location>
</feature>
<dbReference type="FunFam" id="3.40.50.300:FF:000175">
    <property type="entry name" value="ATP-dependent zinc metalloprotease FTSH 4"/>
    <property type="match status" value="1"/>
</dbReference>
<evidence type="ECO:0000256" key="12">
    <source>
        <dbReference type="ARBA" id="ARBA00023136"/>
    </source>
</evidence>
<dbReference type="HAMAP" id="MF_01458">
    <property type="entry name" value="FtsH"/>
    <property type="match status" value="1"/>
</dbReference>